<sequence length="38" mass="4754">MVQTVSEEMVYPYKADDAYEYLMLNNEKIYEYEMEEYE</sequence>
<organism evidence="1">
    <name type="scientific">gut metagenome</name>
    <dbReference type="NCBI Taxonomy" id="749906"/>
    <lineage>
        <taxon>unclassified sequences</taxon>
        <taxon>metagenomes</taxon>
        <taxon>organismal metagenomes</taxon>
    </lineage>
</organism>
<dbReference type="AlphaFoldDB" id="J9GX86"/>
<name>J9GX86_9ZZZZ</name>
<gene>
    <name evidence="1" type="ORF">EVA_04215</name>
</gene>
<protein>
    <submittedName>
        <fullName evidence="1">Uncharacterized protein</fullName>
    </submittedName>
</protein>
<accession>J9GX86</accession>
<proteinExistence type="predicted"/>
<reference evidence="1" key="1">
    <citation type="journal article" date="2012" name="PLoS ONE">
        <title>Gene sets for utilization of primary and secondary nutrition supplies in the distal gut of endangered iberian lynx.</title>
        <authorList>
            <person name="Alcaide M."/>
            <person name="Messina E."/>
            <person name="Richter M."/>
            <person name="Bargiela R."/>
            <person name="Peplies J."/>
            <person name="Huws S.A."/>
            <person name="Newbold C.J."/>
            <person name="Golyshin P.N."/>
            <person name="Simon M.A."/>
            <person name="Lopez G."/>
            <person name="Yakimov M.M."/>
            <person name="Ferrer M."/>
        </authorList>
    </citation>
    <scope>NUCLEOTIDE SEQUENCE</scope>
</reference>
<dbReference type="EMBL" id="AMCI01000819">
    <property type="protein sequence ID" value="EJX07673.1"/>
    <property type="molecule type" value="Genomic_DNA"/>
</dbReference>
<comment type="caution">
    <text evidence="1">The sequence shown here is derived from an EMBL/GenBank/DDBJ whole genome shotgun (WGS) entry which is preliminary data.</text>
</comment>
<evidence type="ECO:0000313" key="1">
    <source>
        <dbReference type="EMBL" id="EJX07673.1"/>
    </source>
</evidence>